<dbReference type="Proteomes" id="UP000272537">
    <property type="component" value="Unassembled WGS sequence"/>
</dbReference>
<dbReference type="EMBL" id="AANOZB010000004">
    <property type="protein sequence ID" value="EDP8410009.1"/>
    <property type="molecule type" value="Genomic_DNA"/>
</dbReference>
<evidence type="ECO:0000313" key="97">
    <source>
        <dbReference type="Proteomes" id="UP000841561"/>
    </source>
</evidence>
<evidence type="ECO:0000313" key="71">
    <source>
        <dbReference type="Proteomes" id="UP000376505"/>
    </source>
</evidence>
<dbReference type="Proteomes" id="UP000844415">
    <property type="component" value="Unassembled WGS sequence"/>
</dbReference>
<evidence type="ECO:0000313" key="28">
    <source>
        <dbReference type="EMBL" id="EAH0218748.1"/>
    </source>
</evidence>
<dbReference type="Proteomes" id="UP000280270">
    <property type="component" value="Unassembled WGS sequence"/>
</dbReference>
<dbReference type="EMBL" id="AAANYR010000001">
    <property type="protein sequence ID" value="EAD5785458.1"/>
    <property type="molecule type" value="Genomic_DNA"/>
</dbReference>
<comment type="subunit">
    <text evidence="6">The basal body constitutes a major portion of the flagellar organelle and consists of a number of rings mounted on a central rod.</text>
</comment>
<evidence type="ECO:0000313" key="18">
    <source>
        <dbReference type="EMBL" id="EAE1095377.1"/>
    </source>
</evidence>
<dbReference type="Proteomes" id="UP000470497">
    <property type="component" value="Unassembled WGS sequence"/>
</dbReference>
<evidence type="ECO:0000313" key="22">
    <source>
        <dbReference type="EMBL" id="EAG2514084.1"/>
    </source>
</evidence>
<dbReference type="EMBL" id="AAAIXK010000001">
    <property type="protein sequence ID" value="EAC5549319.1"/>
    <property type="molecule type" value="Genomic_DNA"/>
</dbReference>
<evidence type="ECO:0000313" key="63">
    <source>
        <dbReference type="Proteomes" id="UP000345329"/>
    </source>
</evidence>
<dbReference type="Proteomes" id="UP000525850">
    <property type="component" value="Unassembled WGS sequence"/>
</dbReference>
<dbReference type="Proteomes" id="UP000484022">
    <property type="component" value="Unassembled WGS sequence"/>
</dbReference>
<dbReference type="EMBL" id="AACJYH010000001">
    <property type="protein sequence ID" value="EAK8896431.1"/>
    <property type="molecule type" value="Genomic_DNA"/>
</dbReference>
<evidence type="ECO:0000313" key="33">
    <source>
        <dbReference type="EMBL" id="EAK9317488.1"/>
    </source>
</evidence>
<evidence type="ECO:0000313" key="69">
    <source>
        <dbReference type="Proteomes" id="UP000365297"/>
    </source>
</evidence>
<dbReference type="Proteomes" id="UP000841146">
    <property type="component" value="Unassembled WGS sequence"/>
</dbReference>
<evidence type="ECO:0000313" key="14">
    <source>
        <dbReference type="EMBL" id="EAD3791675.1"/>
    </source>
</evidence>
<evidence type="ECO:0000256" key="5">
    <source>
        <dbReference type="ARBA" id="ARBA00024934"/>
    </source>
</evidence>
<reference evidence="57 58" key="2">
    <citation type="journal article" date="2018" name="BMC Genomics">
        <title>Genes significantly associated with lineage II food isolates of Listeria monocytogenes.</title>
        <authorList>
            <person name="Pirone-Davies C."/>
            <person name="Chen Y."/>
            <person name="Pightling A."/>
            <person name="Ryan G."/>
            <person name="Wang Y."/>
            <person name="Yao K."/>
            <person name="Hoffmann M."/>
            <person name="Allard M.W."/>
        </authorList>
    </citation>
    <scope>NUCLEOTIDE SEQUENCE [LARGE SCALE GENOMIC DNA]</scope>
    <source>
        <strain evidence="55 58">CFSAN028761</strain>
        <strain evidence="54 57">PNUSAL000550</strain>
    </source>
</reference>
<evidence type="ECO:0000313" key="43">
    <source>
        <dbReference type="EMBL" id="EDN7713781.1"/>
    </source>
</evidence>
<reference evidence="33 74" key="5">
    <citation type="submission" date="2019-04" db="EMBL/GenBank/DDBJ databases">
        <authorList>
            <consortium name="GenomeTrakr network: Whole genome sequencing for foodborne pathogen traceback"/>
        </authorList>
    </citation>
    <scope>NUCLEOTIDE SEQUENCE [LARGE SCALE GENOMIC DNA]</scope>
    <source>
        <strain evidence="41 68">FLAG-55987</strain>
        <strain evidence="33 74">PHLUSALM00088</strain>
    </source>
</reference>
<dbReference type="NCBIfam" id="NF005280">
    <property type="entry name" value="PRK06797.1"/>
    <property type="match status" value="1"/>
</dbReference>
<evidence type="ECO:0000259" key="8">
    <source>
        <dbReference type="Pfam" id="PF00460"/>
    </source>
</evidence>
<dbReference type="EMBL" id="AAAJKI010000030">
    <property type="protein sequence ID" value="EAC6548918.1"/>
    <property type="molecule type" value="Genomic_DNA"/>
</dbReference>
<evidence type="ECO:0000313" key="91">
    <source>
        <dbReference type="Proteomes" id="UP000529135"/>
    </source>
</evidence>
<evidence type="ECO:0000313" key="12">
    <source>
        <dbReference type="EMBL" id="EAC6548918.1"/>
    </source>
</evidence>
<dbReference type="Proteomes" id="UP000413786">
    <property type="component" value="Unassembled WGS sequence"/>
</dbReference>
<dbReference type="PROSITE" id="PS00588">
    <property type="entry name" value="FLAGELLA_BB_ROD"/>
    <property type="match status" value="1"/>
</dbReference>
<dbReference type="EMBL" id="AABEQV010000006">
    <property type="protein sequence ID" value="EAG9857436.1"/>
    <property type="molecule type" value="Genomic_DNA"/>
</dbReference>
<evidence type="ECO:0000313" key="83">
    <source>
        <dbReference type="Proteomes" id="UP000481141"/>
    </source>
</evidence>
<dbReference type="EMBL" id="AAISWI010000005">
    <property type="protein sequence ID" value="ECH7210971.1"/>
    <property type="molecule type" value="Genomic_DNA"/>
</dbReference>
<evidence type="ECO:0000313" key="11">
    <source>
        <dbReference type="EMBL" id="EAC5549319.1"/>
    </source>
</evidence>
<dbReference type="EMBL" id="AABGFX010000006">
    <property type="protein sequence ID" value="EAH3127489.1"/>
    <property type="molecule type" value="Genomic_DNA"/>
</dbReference>
<evidence type="ECO:0000313" key="58">
    <source>
        <dbReference type="Proteomes" id="UP000280270"/>
    </source>
</evidence>
<dbReference type="EMBL" id="AAARIE010000010">
    <property type="protein sequence ID" value="EAE2660469.1"/>
    <property type="molecule type" value="Genomic_DNA"/>
</dbReference>
<dbReference type="PIRSF" id="PIRSF002889">
    <property type="entry name" value="Rod_FlgB"/>
    <property type="match status" value="1"/>
</dbReference>
<dbReference type="Proteomes" id="UP000467347">
    <property type="component" value="Unassembled WGS sequence"/>
</dbReference>
<dbReference type="Proteomes" id="UP000344343">
    <property type="component" value="Unassembled WGS sequence"/>
</dbReference>
<dbReference type="InterPro" id="IPR006300">
    <property type="entry name" value="FlgB"/>
</dbReference>
<comment type="subcellular location">
    <subcellularLocation>
        <location evidence="1 6">Bacterial flagellum basal body</location>
    </subcellularLocation>
</comment>
<evidence type="ECO:0000313" key="89">
    <source>
        <dbReference type="Proteomes" id="UP000527632"/>
    </source>
</evidence>
<evidence type="ECO:0000256" key="1">
    <source>
        <dbReference type="ARBA" id="ARBA00004117"/>
    </source>
</evidence>
<evidence type="ECO:0000313" key="88">
    <source>
        <dbReference type="Proteomes" id="UP000525850"/>
    </source>
</evidence>
<evidence type="ECO:0000256" key="7">
    <source>
        <dbReference type="SAM" id="MobiDB-lite"/>
    </source>
</evidence>
<evidence type="ECO:0000313" key="9">
    <source>
        <dbReference type="EMBL" id="EAC4483335.1"/>
    </source>
</evidence>
<reference evidence="56" key="9">
    <citation type="submission" date="2022-06" db="EMBL/GenBank/DDBJ databases">
        <title>Complete genomes of Listeria monocytogenes strains L58-55 and 6179.</title>
        <authorList>
            <person name="Schmitz-Esser S."/>
            <person name="Tibbs-Cortes B.W."/>
        </authorList>
    </citation>
    <scope>NUCLEOTIDE SEQUENCE</scope>
    <source>
        <strain evidence="56">L58-55</strain>
    </source>
</reference>
<evidence type="ECO:0000313" key="49">
    <source>
        <dbReference type="EMBL" id="HAC0013815.1"/>
    </source>
</evidence>
<dbReference type="EMBL" id="CP098507">
    <property type="protein sequence ID" value="UUJ80551.1"/>
    <property type="molecule type" value="Genomic_DNA"/>
</dbReference>
<dbReference type="EMBL" id="DAAJFY010000001">
    <property type="protein sequence ID" value="HAC0274116.1"/>
    <property type="molecule type" value="Genomic_DNA"/>
</dbReference>
<evidence type="ECO:0000313" key="26">
    <source>
        <dbReference type="EMBL" id="EAG6168009.1"/>
    </source>
</evidence>
<evidence type="ECO:0000313" key="60">
    <source>
        <dbReference type="Proteomes" id="UP000337746"/>
    </source>
</evidence>
<evidence type="ECO:0000313" key="48">
    <source>
        <dbReference type="EMBL" id="HAB8556678.1"/>
    </source>
</evidence>
<evidence type="ECO:0000256" key="4">
    <source>
        <dbReference type="ARBA" id="ARBA00023143"/>
    </source>
</evidence>
<reference evidence="39 82" key="6">
    <citation type="submission" date="2019-06" db="EMBL/GenBank/DDBJ databases">
        <authorList>
            <person name="Ashton P.M."/>
            <person name="Dallman T."/>
            <person name="Nair S."/>
            <person name="De Pinna E."/>
            <person name="Peters T."/>
            <person name="Grant K."/>
        </authorList>
    </citation>
    <scope>NUCLEOTIDE SEQUENCE [LARGE SCALE GENOMIC DNA]</scope>
    <source>
        <strain evidence="27 93">429821</strain>
        <strain evidence="29 87">562417</strain>
        <strain evidence="30 91">562428</strain>
        <strain evidence="28 86">563356</strain>
        <strain evidence="9 75">688377</strain>
        <strain evidence="39 82">760311</strain>
        <strain evidence="45 80">883775</strain>
        <strain evidence="19">RL15000161</strain>
    </source>
</reference>
<evidence type="ECO:0000313" key="54">
    <source>
        <dbReference type="EMBL" id="RKA10983.1"/>
    </source>
</evidence>
<evidence type="ECO:0000313" key="42">
    <source>
        <dbReference type="EMBL" id="ECY9783213.1"/>
    </source>
</evidence>
<dbReference type="Proteomes" id="UP000489121">
    <property type="component" value="Unassembled WGS sequence"/>
</dbReference>
<dbReference type="EMBL" id="QUQA01000010">
    <property type="protein sequence ID" value="RKC01758.1"/>
    <property type="molecule type" value="Genomic_DNA"/>
</dbReference>
<evidence type="ECO:0000313" key="52">
    <source>
        <dbReference type="EMBL" id="OET47938.1"/>
    </source>
</evidence>
<evidence type="ECO:0000313" key="24">
    <source>
        <dbReference type="EMBL" id="EAG4329642.1"/>
    </source>
</evidence>
<accession>A0A0B8R8U9</accession>
<evidence type="ECO:0000313" key="10">
    <source>
        <dbReference type="EMBL" id="EAC4551264.1"/>
    </source>
</evidence>
<evidence type="ECO:0000313" key="20">
    <source>
        <dbReference type="EMBL" id="EAG2085999.1"/>
    </source>
</evidence>
<dbReference type="Proteomes" id="UP000383365">
    <property type="component" value="Unassembled WGS sequence"/>
</dbReference>
<evidence type="ECO:0000313" key="67">
    <source>
        <dbReference type="Proteomes" id="UP000355989"/>
    </source>
</evidence>
<evidence type="ECO:0000313" key="50">
    <source>
        <dbReference type="EMBL" id="HAC0274116.1"/>
    </source>
</evidence>
<dbReference type="PANTHER" id="PTHR30435">
    <property type="entry name" value="FLAGELLAR PROTEIN"/>
    <property type="match status" value="1"/>
</dbReference>
<evidence type="ECO:0000313" key="34">
    <source>
        <dbReference type="EMBL" id="EAK9429429.1"/>
    </source>
</evidence>
<evidence type="ECO:0000313" key="74">
    <source>
        <dbReference type="Proteomes" id="UP000410967"/>
    </source>
</evidence>
<evidence type="ECO:0000313" key="36">
    <source>
        <dbReference type="EMBL" id="ECB9513884.1"/>
    </source>
</evidence>
<dbReference type="Proteomes" id="UP000566721">
    <property type="component" value="Unassembled WGS sequence"/>
</dbReference>
<dbReference type="EMBL" id="AALGDA010000027">
    <property type="protein sequence ID" value="ECY9783213.1"/>
    <property type="molecule type" value="Genomic_DNA"/>
</dbReference>
<comment type="similarity">
    <text evidence="2 6">Belongs to the flagella basal body rod proteins family.</text>
</comment>
<evidence type="ECO:0000313" key="92">
    <source>
        <dbReference type="Proteomes" id="UP000540117"/>
    </source>
</evidence>
<evidence type="ECO:0000313" key="27">
    <source>
        <dbReference type="EMBL" id="EAG9857436.1"/>
    </source>
</evidence>
<dbReference type="EMBL" id="AAAQOE010000001">
    <property type="protein sequence ID" value="EAE1095377.1"/>
    <property type="molecule type" value="Genomic_DNA"/>
</dbReference>
<dbReference type="Proteomes" id="UP000549379">
    <property type="component" value="Unassembled WGS sequence"/>
</dbReference>
<dbReference type="Proteomes" id="UP000371553">
    <property type="component" value="Unassembled WGS sequence"/>
</dbReference>
<dbReference type="Proteomes" id="UP000398321">
    <property type="component" value="Unassembled WGS sequence"/>
</dbReference>
<protein>
    <recommendedName>
        <fullName evidence="3 6">Flagellar basal body rod protein FlgB</fullName>
    </recommendedName>
</protein>
<dbReference type="EMBL" id="AANCRK010000001">
    <property type="protein sequence ID" value="EDN7713781.1"/>
    <property type="molecule type" value="Genomic_DNA"/>
</dbReference>
<dbReference type="EMBL" id="DAAIJL010000003">
    <property type="protein sequence ID" value="HAB8556678.1"/>
    <property type="molecule type" value="Genomic_DNA"/>
</dbReference>
<evidence type="ECO:0000313" key="23">
    <source>
        <dbReference type="EMBL" id="EAG2997336.1"/>
    </source>
</evidence>
<evidence type="ECO:0000313" key="93">
    <source>
        <dbReference type="Proteomes" id="UP000548826"/>
    </source>
</evidence>
<dbReference type="EMBL" id="AAHZFY010000018">
    <property type="protein sequence ID" value="ECB9513884.1"/>
    <property type="molecule type" value="Genomic_DNA"/>
</dbReference>
<dbReference type="Proteomes" id="UP000529135">
    <property type="component" value="Unassembled WGS sequence"/>
</dbReference>
<dbReference type="Proteomes" id="UP000841561">
    <property type="component" value="Unassembled WGS sequence"/>
</dbReference>
<reference evidence="60 63" key="4">
    <citation type="submission" date="2018-06" db="EMBL/GenBank/DDBJ databases">
        <authorList>
            <consortium name="GenomeTrakr: Next Generation Sequencing Network for Food Pathogen Tracability"/>
        </authorList>
    </citation>
    <scope>NUCLEOTIDE SEQUENCE [LARGE SCALE GENOMIC DNA]</scope>
    <source>
        <strain evidence="23 94">10B02965A-1</strain>
        <strain evidence="25 90">CFSAN063727</strain>
        <strain evidence="43 78">CFSAN102901</strain>
        <strain evidence="11 69">FDA00007096</strain>
        <strain evidence="21">FDA00011243</strain>
        <strain evidence="12 59">FDA00013332</strain>
        <strain evidence="16 62">FDA00013853</strain>
        <strain evidence="34">FDA00014181</strain>
        <strain evidence="35 77">FDA00014336</strain>
        <strain evidence="37 72">FDA00014370</strain>
        <strain evidence="36 73">FDA00014392</strain>
        <strain evidence="38 65">FDA00014472</strain>
        <strain evidence="46">FDA00015054</strain>
        <strain evidence="24 92">FDA1005580-S054-001</strain>
        <strain evidence="84">FDA1077646-S145-002</strain>
        <strain evidence="81">FDA1090798-S029-001</strain>
        <strain evidence="83">FDA956581-098-004</strain>
        <strain evidence="22 88">FDA960927-006-004</strain>
        <strain evidence="26 95">FLAG-38921</strain>
        <strain evidence="20 60">FLAG-54356</strain>
        <strain evidence="18 67">FLAG-78586</strain>
        <strain evidence="15 71">FSIS31901579</strain>
        <strain evidence="31 89">LS1344</strain>
        <strain evidence="17 70">NYAG13B12507-5</strain>
        <strain evidence="44 79">OSF101448</strain>
        <strain evidence="14 63">VA-WGS-00405</strain>
    </source>
</reference>
<evidence type="ECO:0000313" key="13">
    <source>
        <dbReference type="EMBL" id="EAC9039909.1"/>
    </source>
</evidence>
<evidence type="ECO:0000313" key="47">
    <source>
        <dbReference type="EMBL" id="HAB7721701.1"/>
    </source>
</evidence>
<dbReference type="EMBL" id="QXLS01000001">
    <property type="protein sequence ID" value="RKA10983.1"/>
    <property type="molecule type" value="Genomic_DNA"/>
</dbReference>
<evidence type="ECO:0000313" key="55">
    <source>
        <dbReference type="EMBL" id="RKC01758.1"/>
    </source>
</evidence>
<evidence type="ECO:0000313" key="77">
    <source>
        <dbReference type="Proteomes" id="UP000423131"/>
    </source>
</evidence>
<evidence type="ECO:0000313" key="61">
    <source>
        <dbReference type="Proteomes" id="UP000339309"/>
    </source>
</evidence>
<dbReference type="NCBIfam" id="TIGR01396">
    <property type="entry name" value="FlgB"/>
    <property type="match status" value="1"/>
</dbReference>
<dbReference type="EMBL" id="AACKDQ010000022">
    <property type="protein sequence ID" value="EAK9317488.1"/>
    <property type="molecule type" value="Genomic_DNA"/>
</dbReference>
<dbReference type="Proteomes" id="UP000528151">
    <property type="component" value="Unassembled WGS sequence"/>
</dbReference>
<evidence type="ECO:0000313" key="96">
    <source>
        <dbReference type="Proteomes" id="UP000841146"/>
    </source>
</evidence>
<evidence type="ECO:0000313" key="41">
    <source>
        <dbReference type="EMBL" id="ECY6545627.1"/>
    </source>
</evidence>
<feature type="region of interest" description="Disordered" evidence="7">
    <location>
        <begin position="44"/>
        <end position="77"/>
    </location>
</feature>
<dbReference type="EMBL" id="AABBZO010000002">
    <property type="protein sequence ID" value="EAG4461248.1"/>
    <property type="molecule type" value="Genomic_DNA"/>
</dbReference>
<evidence type="ECO:0000313" key="30">
    <source>
        <dbReference type="EMBL" id="EAH3127489.1"/>
    </source>
</evidence>
<dbReference type="Proteomes" id="UP000525068">
    <property type="component" value="Unassembled WGS sequence"/>
</dbReference>
<gene>
    <name evidence="39" type="primary">flgB</name>
    <name evidence="54" type="synonym">flgb</name>
    <name evidence="10" type="ORF">ABZ57_02065</name>
    <name evidence="55" type="ORF">AE233_02020</name>
    <name evidence="53" type="ORF">AJL21_10755</name>
    <name evidence="52" type="ORF">AJL21_15770</name>
    <name evidence="18" type="ORF">APD94_05350</name>
    <name evidence="11" type="ORF">ARY78_02605</name>
    <name evidence="22" type="ORF">B1N52_02840</name>
    <name evidence="21" type="ORF">B1S26_02905</name>
    <name evidence="23" type="ORF">B5K54_08535</name>
    <name evidence="20" type="ORF">BCZ21_01910</name>
    <name evidence="56" type="ORF">BES38_04895</name>
    <name evidence="25" type="ORF">CA369_03015</name>
    <name evidence="24" type="ORF">CAV64_00040</name>
    <name evidence="17" type="ORF">CD20_00705</name>
    <name evidence="29" type="ORF">D4271_09295</name>
    <name evidence="27" type="ORF">D4C60_10560</name>
    <name evidence="28" type="ORF">D4D89_10500</name>
    <name evidence="30" type="ORF">D5M70_09235</name>
    <name evidence="32" type="ORF">D7104_01830</name>
    <name evidence="26" type="ORF">DCT16_01245</name>
    <name evidence="12" type="ORF">DU018_11200</name>
    <name evidence="54" type="ORF">DYZ80_00515</name>
    <name evidence="9" type="ORF">E0I39_10565</name>
    <name evidence="19" type="ORF">E1V33_09885</name>
    <name evidence="31" type="ORF">E5F58_02870</name>
    <name evidence="16" type="ORF">EX365_02650</name>
    <name evidence="15" type="ORF">EXZ73_13065</name>
    <name evidence="40" type="ORF">F1788_04965</name>
    <name evidence="41" type="ORF">F6436_15045</name>
    <name evidence="42" type="ORF">F6515_09405</name>
    <name evidence="33" type="ORF">FA835_10255</name>
    <name evidence="34" type="ORF">FC284_13955</name>
    <name evidence="39" type="ORF">FJU19_10405</name>
    <name evidence="36" type="ORF">FLQ97_09050</name>
    <name evidence="35" type="ORF">FLR03_14150</name>
    <name evidence="37" type="ORF">FNX40_12405</name>
    <name evidence="38" type="ORF">FPL45_06450</name>
    <name evidence="46" type="ORF">G3O21_000886</name>
    <name evidence="45" type="ORF">G3R95_001568</name>
    <name evidence="44" type="ORF">GJW51_02425</name>
    <name evidence="43" type="ORF">GQG13_01435</name>
    <name evidence="47" type="ORF">GYP27_06910</name>
    <name evidence="48" type="ORF">GYS09_05145</name>
    <name evidence="49" type="ORF">GYX23_12530</name>
    <name evidence="50" type="ORF">GYY14_01905</name>
    <name evidence="51" type="ORF">GZK27_02450</name>
    <name evidence="13" type="ORF">KV70_06805</name>
    <name evidence="14" type="ORF">UI29_02670</name>
</gene>
<dbReference type="Proteomes" id="UP000423131">
    <property type="component" value="Unassembled WGS sequence"/>
</dbReference>
<dbReference type="EMBL" id="AACKFB010000032">
    <property type="protein sequence ID" value="EAK9429429.1"/>
    <property type="molecule type" value="Genomic_DNA"/>
</dbReference>
<dbReference type="EMBL" id="AABBAW010000001">
    <property type="protein sequence ID" value="EAG2514084.1"/>
    <property type="molecule type" value="Genomic_DNA"/>
</dbReference>
<evidence type="ECO:0000313" key="45">
    <source>
        <dbReference type="EMBL" id="EDP8410009.1"/>
    </source>
</evidence>
<evidence type="ECO:0000313" key="66">
    <source>
        <dbReference type="Proteomes" id="UP000354255"/>
    </source>
</evidence>
<dbReference type="EMBL" id="AAAKQF010000003">
    <property type="protein sequence ID" value="EAC9039909.1"/>
    <property type="molecule type" value="Genomic_DNA"/>
</dbReference>
<dbReference type="EMBL" id="AABBYJ010000001">
    <property type="protein sequence ID" value="EAG4329642.1"/>
    <property type="molecule type" value="Genomic_DNA"/>
</dbReference>
<dbReference type="Proteomes" id="UP000331186">
    <property type="component" value="Unassembled WGS sequence"/>
</dbReference>
<evidence type="ECO:0000313" key="51">
    <source>
        <dbReference type="EMBL" id="HAC3054368.1"/>
    </source>
</evidence>
<dbReference type="Proteomes" id="UP000354255">
    <property type="component" value="Unassembled WGS sequence"/>
</dbReference>
<evidence type="ECO:0000313" key="95">
    <source>
        <dbReference type="Proteomes" id="UP000566721"/>
    </source>
</evidence>
<dbReference type="PANTHER" id="PTHR30435:SF12">
    <property type="entry name" value="FLAGELLAR BASAL BODY ROD PROTEIN FLGB"/>
    <property type="match status" value="1"/>
</dbReference>
<dbReference type="EMBL" id="AABAYG010000001">
    <property type="protein sequence ID" value="EAG2244348.1"/>
    <property type="molecule type" value="Genomic_DNA"/>
</dbReference>
<dbReference type="Pfam" id="PF00460">
    <property type="entry name" value="Flg_bb_rod"/>
    <property type="match status" value="1"/>
</dbReference>
<evidence type="ECO:0000313" key="35">
    <source>
        <dbReference type="EMBL" id="ECB9474811.1"/>
    </source>
</evidence>
<dbReference type="EMBL" id="AAAIKW010000001">
    <property type="protein sequence ID" value="EAC4551264.1"/>
    <property type="molecule type" value="Genomic_DNA"/>
</dbReference>
<evidence type="ECO:0000313" key="32">
    <source>
        <dbReference type="EMBL" id="EAK8896431.1"/>
    </source>
</evidence>
<evidence type="ECO:0000256" key="6">
    <source>
        <dbReference type="PIRNR" id="PIRNR002889"/>
    </source>
</evidence>
<dbReference type="Proteomes" id="UP000350032">
    <property type="component" value="Unassembled WGS sequence"/>
</dbReference>
<dbReference type="EMBL" id="AAAMZD010000001">
    <property type="protein sequence ID" value="EAD3791675.1"/>
    <property type="molecule type" value="Genomic_DNA"/>
</dbReference>
<evidence type="ECO:0000313" key="87">
    <source>
        <dbReference type="Proteomes" id="UP000525068"/>
    </source>
</evidence>
<evidence type="ECO:0000313" key="38">
    <source>
        <dbReference type="EMBL" id="ECH7210971.1"/>
    </source>
</evidence>
<evidence type="ECO:0000313" key="31">
    <source>
        <dbReference type="EMBL" id="EAH4240940.1"/>
    </source>
</evidence>
<evidence type="ECO:0000313" key="72">
    <source>
        <dbReference type="Proteomes" id="UP000389283"/>
    </source>
</evidence>
<evidence type="ECO:0000313" key="68">
    <source>
        <dbReference type="Proteomes" id="UP000364988"/>
    </source>
</evidence>
<evidence type="ECO:0000313" key="21">
    <source>
        <dbReference type="EMBL" id="EAG2244348.1"/>
    </source>
</evidence>
<dbReference type="EMBL" id="AALEDS010000024">
    <property type="protein sequence ID" value="ECY6545627.1"/>
    <property type="molecule type" value="Genomic_DNA"/>
</dbReference>
<evidence type="ECO:0000313" key="73">
    <source>
        <dbReference type="Proteomes" id="UP000398321"/>
    </source>
</evidence>
<evidence type="ECO:0000313" key="15">
    <source>
        <dbReference type="EMBL" id="EAD5775225.1"/>
    </source>
</evidence>
<keyword evidence="39" id="KW-0282">Flagellum</keyword>
<dbReference type="EMBL" id="AAIAJJ010000005">
    <property type="protein sequence ID" value="ECC1557603.1"/>
    <property type="molecule type" value="Genomic_DNA"/>
</dbReference>
<evidence type="ECO:0000256" key="3">
    <source>
        <dbReference type="ARBA" id="ARBA00014376"/>
    </source>
</evidence>
<dbReference type="Proteomes" id="UP000337746">
    <property type="component" value="Unassembled WGS sequence"/>
</dbReference>
<keyword evidence="39" id="KW-0969">Cilium</keyword>
<feature type="domain" description="Flagellar basal body rod protein N-terminal" evidence="8">
    <location>
        <begin position="13"/>
        <end position="35"/>
    </location>
</feature>
<dbReference type="EMBL" id="AANDSR010000001">
    <property type="protein sequence ID" value="EDN9835518.1"/>
    <property type="molecule type" value="Genomic_DNA"/>
</dbReference>
<evidence type="ECO:0000313" key="57">
    <source>
        <dbReference type="Proteomes" id="UP000272537"/>
    </source>
</evidence>
<evidence type="ECO:0000313" key="17">
    <source>
        <dbReference type="EMBL" id="EAD8144583.1"/>
    </source>
</evidence>
<dbReference type="Proteomes" id="UP000527632">
    <property type="component" value="Unassembled WGS sequence"/>
</dbReference>
<evidence type="ECO:0000313" key="85">
    <source>
        <dbReference type="Proteomes" id="UP000489121"/>
    </source>
</evidence>
<reference evidence="52 99" key="1">
    <citation type="submission" date="2016-09" db="EMBL/GenBank/DDBJ databases">
        <title>100K Listeria isolates.</title>
        <authorList>
            <person name="Chen P."/>
            <person name="Weimer B.C."/>
            <person name="Kong N."/>
            <person name="Huang B."/>
        </authorList>
    </citation>
    <scope>NUCLEOTIDE SEQUENCE [LARGE SCALE GENOMIC DNA]</scope>
    <source>
        <strain evidence="52 99">BCW_2383</strain>
    </source>
</reference>
<evidence type="ECO:0000313" key="25">
    <source>
        <dbReference type="EMBL" id="EAG4461248.1"/>
    </source>
</evidence>
<dbReference type="EMBL" id="AAAIJX010000006">
    <property type="protein sequence ID" value="EAC4483335.1"/>
    <property type="molecule type" value="Genomic_DNA"/>
</dbReference>
<dbReference type="EMBL" id="MJTJ01000019">
    <property type="protein sequence ID" value="OET48741.1"/>
    <property type="molecule type" value="Genomic_DNA"/>
</dbReference>
<evidence type="ECO:0000313" key="46">
    <source>
        <dbReference type="EMBL" id="EDP8513486.1"/>
    </source>
</evidence>
<dbReference type="Proteomes" id="UP000421738">
    <property type="component" value="Unassembled WGS sequence"/>
</dbReference>
<dbReference type="KEGG" id="lmok:CQ02_03820"/>
<dbReference type="Proteomes" id="UP000193519">
    <property type="component" value="Chromosome"/>
</dbReference>
<dbReference type="EMBL" id="MJTJ01000023">
    <property type="protein sequence ID" value="OET47938.1"/>
    <property type="molecule type" value="Genomic_DNA"/>
</dbReference>
<dbReference type="RefSeq" id="WP_003721831.1">
    <property type="nucleotide sequence ID" value="NC_021823.1"/>
</dbReference>
<evidence type="ECO:0000313" key="44">
    <source>
        <dbReference type="EMBL" id="EDN9835518.1"/>
    </source>
</evidence>
<evidence type="ECO:0000313" key="16">
    <source>
        <dbReference type="EMBL" id="EAD5785458.1"/>
    </source>
</evidence>
<evidence type="ECO:0000313" key="82">
    <source>
        <dbReference type="Proteomes" id="UP000478945"/>
    </source>
</evidence>
<dbReference type="KEGG" id="lmoe:BN418_0822"/>
<evidence type="ECO:0000313" key="64">
    <source>
        <dbReference type="Proteomes" id="UP000350032"/>
    </source>
</evidence>
<sequence>MENYTTHIGNYLNYLQTANQVVSNNIANANTPNFKASEASFEESLGSSLRASGQNSTESAGNLTKTNTKHLAGTDIDETNAKVTTKSGSINEDGNNVNVTSEMISLTKNNQMYALAISALNYNSSINTAARGK</sequence>
<comment type="function">
    <text evidence="5 6">Structural component of flagellum, the bacterial motility apparatus. Part of the rod structure of flagellar basal body.</text>
</comment>
<dbReference type="Proteomes" id="UP000840569">
    <property type="component" value="Unassembled WGS sequence"/>
</dbReference>
<reference evidence="47" key="8">
    <citation type="submission" date="2020-01" db="EMBL/GenBank/DDBJ databases">
        <authorList>
            <consortium name="NCBI Pathogen Detection Project"/>
        </authorList>
    </citation>
    <scope>NUCLEOTIDE SEQUENCE</scope>
    <source>
        <strain evidence="48">CFIAFB20100120</strain>
        <strain evidence="47">CFIAFB20140010</strain>
        <strain evidence="50">CFIAFB20170037</strain>
        <strain evidence="49">CFIAFB20170045</strain>
        <strain evidence="51">LiDS0115</strain>
    </source>
</reference>
<dbReference type="Proteomes" id="UP000365297">
    <property type="component" value="Unassembled WGS sequence"/>
</dbReference>
<dbReference type="Proteomes" id="UP000481141">
    <property type="component" value="Unassembled WGS sequence"/>
</dbReference>
<evidence type="ECO:0000313" key="19">
    <source>
        <dbReference type="EMBL" id="EAE2660469.1"/>
    </source>
</evidence>
<evidence type="ECO:0000313" key="78">
    <source>
        <dbReference type="Proteomes" id="UP000455569"/>
    </source>
</evidence>
<dbReference type="Proteomes" id="UP000842809">
    <property type="component" value="Unassembled WGS sequence"/>
</dbReference>
<evidence type="ECO:0000313" key="39">
    <source>
        <dbReference type="EMBL" id="ECL0131508.1"/>
    </source>
</evidence>
<dbReference type="InterPro" id="IPR001444">
    <property type="entry name" value="Flag_bb_rod_N"/>
</dbReference>
<evidence type="ECO:0000313" key="81">
    <source>
        <dbReference type="Proteomes" id="UP000478704"/>
    </source>
</evidence>
<proteinExistence type="inferred from homology"/>
<evidence type="ECO:0000313" key="90">
    <source>
        <dbReference type="Proteomes" id="UP000528151"/>
    </source>
</evidence>
<reference evidence="96 97" key="3">
    <citation type="journal article" date="2018" name="Genome Biol.">
        <title>SKESA: strategic k-mer extension for scrupulous assemblies.</title>
        <authorList>
            <person name="Souvorov A."/>
            <person name="Agarwala R."/>
            <person name="Lipman D.J."/>
        </authorList>
    </citation>
    <scope>NUCLEOTIDE SEQUENCE [LARGE SCALE GENOMIC DNA]</scope>
    <source>
        <strain evidence="48 98">CFIAFB20100120</strain>
        <strain evidence="47">CFIAFB20140010</strain>
        <strain evidence="50">CFIAFB20170037</strain>
        <strain evidence="49 96">CFIAFB20170045</strain>
        <strain evidence="51 97">LiDS0115</strain>
    </source>
</reference>
<evidence type="ECO:0000256" key="2">
    <source>
        <dbReference type="ARBA" id="ARBA00009677"/>
    </source>
</evidence>
<dbReference type="EMBL" id="AAHZFN010000021">
    <property type="protein sequence ID" value="ECB9474811.1"/>
    <property type="molecule type" value="Genomic_DNA"/>
</dbReference>
<dbReference type="EMBL" id="AAANYN010000024">
    <property type="protein sequence ID" value="EAD5775225.1"/>
    <property type="molecule type" value="Genomic_DNA"/>
</dbReference>
<evidence type="ECO:0000313" key="79">
    <source>
        <dbReference type="Proteomes" id="UP000467347"/>
    </source>
</evidence>
<dbReference type="Proteomes" id="UP000364988">
    <property type="component" value="Unassembled WGS sequence"/>
</dbReference>
<dbReference type="EMBL" id="AABBHO010000022">
    <property type="protein sequence ID" value="EAG2997336.1"/>
    <property type="molecule type" value="Genomic_DNA"/>
</dbReference>
<dbReference type="GO" id="GO:0071978">
    <property type="term" value="P:bacterial-type flagellum-dependent swarming motility"/>
    <property type="evidence" value="ECO:0007669"/>
    <property type="project" value="TreeGrafter"/>
</dbReference>
<dbReference type="Proteomes" id="UP000540117">
    <property type="component" value="Unassembled WGS sequence"/>
</dbReference>
<dbReference type="Proteomes" id="UP000389283">
    <property type="component" value="Unassembled WGS sequence"/>
</dbReference>
<evidence type="ECO:0000313" key="56">
    <source>
        <dbReference type="EMBL" id="UUJ80551.1"/>
    </source>
</evidence>
<evidence type="ECO:0000313" key="86">
    <source>
        <dbReference type="Proteomes" id="UP000517258"/>
    </source>
</evidence>
<dbReference type="EMBL" id="AABAWE010000001">
    <property type="protein sequence ID" value="EAG2085999.1"/>
    <property type="molecule type" value="Genomic_DNA"/>
</dbReference>
<dbReference type="Proteomes" id="UP000517258">
    <property type="component" value="Unassembled WGS sequence"/>
</dbReference>
<dbReference type="EMBL" id="DAAHYZ010000004">
    <property type="protein sequence ID" value="HAB7721701.1"/>
    <property type="molecule type" value="Genomic_DNA"/>
</dbReference>
<reference evidence="76 85" key="7">
    <citation type="submission" date="2019-09" db="EMBL/GenBank/DDBJ databases">
        <authorList>
            <consortium name="PulseNet: The National Subtyping Network for Foodborne Disease Surveillance"/>
            <person name="Tarr C.L."/>
            <person name="Trees E."/>
            <person name="Katz L.S."/>
            <person name="Carleton-Romer H.A."/>
            <person name="Stroika S."/>
            <person name="Kucerova Z."/>
            <person name="Roache K.F."/>
            <person name="Sabol A.L."/>
            <person name="Besser J."/>
            <person name="Gerner-Smidt P."/>
        </authorList>
    </citation>
    <scope>NUCLEOTIDE SEQUENCE [LARGE SCALE GENOMIC DNA]</scope>
    <source>
        <strain evidence="10 61">2015L-6227</strain>
        <strain evidence="13 66">PNUSAL000910</strain>
        <strain evidence="32 64">PNUSAL004402</strain>
        <strain evidence="40 76">PNUSAL005666</strain>
        <strain evidence="42 85">PNUSAL005692</strain>
    </source>
</reference>
<dbReference type="EMBL" id="AAJEKY010000006">
    <property type="protein sequence ID" value="ECL0131508.1"/>
    <property type="molecule type" value="Genomic_DNA"/>
</dbReference>
<evidence type="ECO:0000313" key="84">
    <source>
        <dbReference type="Proteomes" id="UP000484022"/>
    </source>
</evidence>
<dbReference type="Proteomes" id="UP000852906">
    <property type="component" value="Unassembled WGS sequence"/>
</dbReference>
<dbReference type="Proteomes" id="UP000455569">
    <property type="component" value="Unassembled WGS sequence"/>
</dbReference>
<evidence type="ECO:0000313" key="62">
    <source>
        <dbReference type="Proteomes" id="UP000344343"/>
    </source>
</evidence>
<dbReference type="Proteomes" id="UP000355989">
    <property type="component" value="Unassembled WGS sequence"/>
</dbReference>
<dbReference type="Proteomes" id="UP000352246">
    <property type="component" value="Unassembled WGS sequence"/>
</dbReference>
<dbReference type="EMBL" id="AANPAU010000002">
    <property type="protein sequence ID" value="EDP8513486.1"/>
    <property type="molecule type" value="Genomic_DNA"/>
</dbReference>
<evidence type="ECO:0000313" key="29">
    <source>
        <dbReference type="EMBL" id="EAH1615603.1"/>
    </source>
</evidence>
<name>A0A0B8R8U9_LISMN</name>
<dbReference type="Proteomes" id="UP000548826">
    <property type="component" value="Unassembled WGS sequence"/>
</dbReference>
<evidence type="ECO:0000313" key="65">
    <source>
        <dbReference type="Proteomes" id="UP000352246"/>
    </source>
</evidence>
<evidence type="ECO:0000313" key="99">
    <source>
        <dbReference type="Proteomes" id="UP000852906"/>
    </source>
</evidence>
<feature type="compositionally biased region" description="Polar residues" evidence="7">
    <location>
        <begin position="45"/>
        <end position="66"/>
    </location>
</feature>
<dbReference type="Proteomes" id="UP000478945">
    <property type="component" value="Unassembled WGS sequence"/>
</dbReference>
<dbReference type="Proteomes" id="UP000345329">
    <property type="component" value="Unassembled WGS sequence"/>
</dbReference>
<dbReference type="EMBL" id="DAAJCS010000009">
    <property type="protein sequence ID" value="HAC0013815.1"/>
    <property type="molecule type" value="Genomic_DNA"/>
</dbReference>
<organism evidence="39 82">
    <name type="scientific">Listeria monocytogenes</name>
    <dbReference type="NCBI Taxonomy" id="1639"/>
    <lineage>
        <taxon>Bacteria</taxon>
        <taxon>Bacillati</taxon>
        <taxon>Bacillota</taxon>
        <taxon>Bacilli</taxon>
        <taxon>Bacillales</taxon>
        <taxon>Listeriaceae</taxon>
        <taxon>Listeria</taxon>
    </lineage>
</organism>
<dbReference type="AlphaFoldDB" id="A0A0B8R8U9"/>
<evidence type="ECO:0000313" key="75">
    <source>
        <dbReference type="Proteomes" id="UP000413786"/>
    </source>
</evidence>
<evidence type="ECO:0000313" key="59">
    <source>
        <dbReference type="Proteomes" id="UP000331186"/>
    </source>
</evidence>
<evidence type="ECO:0000313" key="40">
    <source>
        <dbReference type="EMBL" id="ECR7122063.1"/>
    </source>
</evidence>
<dbReference type="InterPro" id="IPR019776">
    <property type="entry name" value="Flagellar_basal_body_rod_CS"/>
</dbReference>
<dbReference type="Proteomes" id="UP000339309">
    <property type="component" value="Unassembled WGS sequence"/>
</dbReference>
<dbReference type="Proteomes" id="UP000410967">
    <property type="component" value="Unassembled WGS sequence"/>
</dbReference>
<dbReference type="EMBL" id="AAAPCR010000001">
    <property type="protein sequence ID" value="EAD8144583.1"/>
    <property type="molecule type" value="Genomic_DNA"/>
</dbReference>
<dbReference type="EMBL" id="AABFMV010000006">
    <property type="protein sequence ID" value="EAH1615603.1"/>
    <property type="molecule type" value="Genomic_DNA"/>
</dbReference>
<keyword evidence="39" id="KW-0966">Cell projection</keyword>
<dbReference type="EMBL" id="AABCVX010000001">
    <property type="protein sequence ID" value="EAG6168009.1"/>
    <property type="molecule type" value="Genomic_DNA"/>
</dbReference>
<evidence type="ECO:0000313" key="70">
    <source>
        <dbReference type="Proteomes" id="UP000371553"/>
    </source>
</evidence>
<evidence type="ECO:0000313" key="80">
    <source>
        <dbReference type="Proteomes" id="UP000470497"/>
    </source>
</evidence>
<dbReference type="EMBL" id="AABEVI010000006">
    <property type="protein sequence ID" value="EAH0218748.1"/>
    <property type="molecule type" value="Genomic_DNA"/>
</dbReference>
<dbReference type="EMBL" id="DAAKPP010000001">
    <property type="protein sequence ID" value="HAC3054368.1"/>
    <property type="molecule type" value="Genomic_DNA"/>
</dbReference>
<dbReference type="GO" id="GO:0030694">
    <property type="term" value="C:bacterial-type flagellum basal body, rod"/>
    <property type="evidence" value="ECO:0007669"/>
    <property type="project" value="InterPro"/>
</dbReference>
<evidence type="ECO:0000313" key="37">
    <source>
        <dbReference type="EMBL" id="ECC1557603.1"/>
    </source>
</evidence>
<dbReference type="Proteomes" id="UP000478704">
    <property type="component" value="Unassembled WGS sequence"/>
</dbReference>
<keyword evidence="4 6" id="KW-0975">Bacterial flagellum</keyword>
<evidence type="ECO:0000313" key="94">
    <source>
        <dbReference type="Proteomes" id="UP000549379"/>
    </source>
</evidence>
<dbReference type="Proteomes" id="UP000376505">
    <property type="component" value="Unassembled WGS sequence"/>
</dbReference>
<dbReference type="EMBL" id="AABGUK010000001">
    <property type="protein sequence ID" value="EAH4240940.1"/>
    <property type="molecule type" value="Genomic_DNA"/>
</dbReference>
<evidence type="ECO:0000313" key="76">
    <source>
        <dbReference type="Proteomes" id="UP000421738"/>
    </source>
</evidence>
<evidence type="ECO:0000313" key="53">
    <source>
        <dbReference type="EMBL" id="OET48741.1"/>
    </source>
</evidence>
<dbReference type="EMBL" id="AAKHCT010000001">
    <property type="protein sequence ID" value="ECR7122063.1"/>
    <property type="molecule type" value="Genomic_DNA"/>
</dbReference>
<evidence type="ECO:0000313" key="98">
    <source>
        <dbReference type="Proteomes" id="UP000844415"/>
    </source>
</evidence>